<protein>
    <submittedName>
        <fullName evidence="1">Glycosyltransferase WbsX-domain-containing protein</fullName>
    </submittedName>
</protein>
<dbReference type="CDD" id="cd11579">
    <property type="entry name" value="Glyco_tran_WbsX"/>
    <property type="match status" value="1"/>
</dbReference>
<dbReference type="InterPro" id="IPR032719">
    <property type="entry name" value="WbsX"/>
</dbReference>
<proteinExistence type="predicted"/>
<dbReference type="PANTHER" id="PTHR41244">
    <property type="entry name" value="RHAMNAN SYNTHESIS F"/>
    <property type="match status" value="1"/>
</dbReference>
<evidence type="ECO:0000313" key="2">
    <source>
        <dbReference type="Proteomes" id="UP001172101"/>
    </source>
</evidence>
<organism evidence="1 2">
    <name type="scientific">Lasiosphaeria miniovina</name>
    <dbReference type="NCBI Taxonomy" id="1954250"/>
    <lineage>
        <taxon>Eukaryota</taxon>
        <taxon>Fungi</taxon>
        <taxon>Dikarya</taxon>
        <taxon>Ascomycota</taxon>
        <taxon>Pezizomycotina</taxon>
        <taxon>Sordariomycetes</taxon>
        <taxon>Sordariomycetidae</taxon>
        <taxon>Sordariales</taxon>
        <taxon>Lasiosphaeriaceae</taxon>
        <taxon>Lasiosphaeria</taxon>
    </lineage>
</organism>
<name>A0AA40AD16_9PEZI</name>
<dbReference type="Proteomes" id="UP001172101">
    <property type="component" value="Unassembled WGS sequence"/>
</dbReference>
<gene>
    <name evidence="1" type="ORF">B0T26DRAFT_782580</name>
</gene>
<dbReference type="PANTHER" id="PTHR41244:SF1">
    <property type="entry name" value="GLYCOSYLTRANSFERASE"/>
    <property type="match status" value="1"/>
</dbReference>
<dbReference type="Pfam" id="PF14307">
    <property type="entry name" value="Glyco_tran_WbsX"/>
    <property type="match status" value="2"/>
</dbReference>
<dbReference type="AlphaFoldDB" id="A0AA40AD16"/>
<accession>A0AA40AD16</accession>
<dbReference type="GeneID" id="85329997"/>
<keyword evidence="2" id="KW-1185">Reference proteome</keyword>
<reference evidence="1" key="1">
    <citation type="submission" date="2023-06" db="EMBL/GenBank/DDBJ databases">
        <title>Genome-scale phylogeny and comparative genomics of the fungal order Sordariales.</title>
        <authorList>
            <consortium name="Lawrence Berkeley National Laboratory"/>
            <person name="Hensen N."/>
            <person name="Bonometti L."/>
            <person name="Westerberg I."/>
            <person name="Brannstrom I.O."/>
            <person name="Guillou S."/>
            <person name="Cros-Aarteil S."/>
            <person name="Calhoun S."/>
            <person name="Haridas S."/>
            <person name="Kuo A."/>
            <person name="Mondo S."/>
            <person name="Pangilinan J."/>
            <person name="Riley R."/>
            <person name="LaButti K."/>
            <person name="Andreopoulos B."/>
            <person name="Lipzen A."/>
            <person name="Chen C."/>
            <person name="Yanf M."/>
            <person name="Daum C."/>
            <person name="Ng V."/>
            <person name="Clum A."/>
            <person name="Steindorff A."/>
            <person name="Ohm R."/>
            <person name="Martin F."/>
            <person name="Silar P."/>
            <person name="Natvig D."/>
            <person name="Lalanne C."/>
            <person name="Gautier V."/>
            <person name="Ament-velasquez S.L."/>
            <person name="Kruys A."/>
            <person name="Hutchinson M.I."/>
            <person name="Powell A.J."/>
            <person name="Barry K."/>
            <person name="Miller A.N."/>
            <person name="Grigoriev I.V."/>
            <person name="Debuchy R."/>
            <person name="Gladieux P."/>
            <person name="Thoren M.H."/>
            <person name="Johannesson H."/>
        </authorList>
    </citation>
    <scope>NUCLEOTIDE SEQUENCE</scope>
    <source>
        <strain evidence="1">SMH2392-1A</strain>
    </source>
</reference>
<dbReference type="RefSeq" id="XP_060294853.1">
    <property type="nucleotide sequence ID" value="XM_060446727.1"/>
</dbReference>
<comment type="caution">
    <text evidence="1">The sequence shown here is derived from an EMBL/GenBank/DDBJ whole genome shotgun (WGS) entry which is preliminary data.</text>
</comment>
<sequence>MVSTLRIAAARTLKGGIEYARGVRGRRRTAIALAFACACVILLYNSDSRRQQENANAEPRGSQHLLSTMSSWWQSVNYPGSDNAAAGSAAAAAVDHEYSVKPIAYVFPQFHAIPENDEFWGVNFTEWTNVRKVTKNAWGIEVQQPTDEVGYYNLLDHSTRWSYAQHARDSGLYGFVYHHYWFGRPVMEKVLTAMLEDGQPDMPFMLSWANEPWTARWDGNDNSKVLLKQTYGGVDAWREHFEWLLPFFRHPNQIRVNGKVQFAVYNGGHMGDVGKRMYSAWRKWAVDEGLGGLDIIETRIAPDNPEDRGLTDAVNEFGFRSGGAHDGTAWASINRLGRVYHRGAAVSWDNTPRHAQDGGASANIFAHPSLWKFHILSLIRRIKLDPNPRGEENFLFINAFNEWGEGNVLEPSKQWSNGFSAALRSAVALSHTLPWKDELIAQAEALARRHAIATTPAPAPATPHPHRHDIDVCVVVRTFASDWQFSEPFGLSDLLRSLGGQTNPRWRAVVVRGSAAADARIVKSHVLDAYDPRVAFVDDDVPREVLTQGANTAGDPAEWAVADWVLAHLGELAAQGLTDCGLARYVVVANSNDTYVPGALEAVAAPNASDIVGLSFETTDTLRAVEEGENGAVAPDGSGRGIPWHERCTRLREERVVVCVPAAPATSPSLLKAGAVLVNLAKLTAGGHASFGSKGAAGTLQDLVAAGWSWTVAAPPESSTTATACQLVQSGSYRSCIRSGRFWLDVPSASPRYTAGCYSLSGITARHGFDTSQWDMEGWRADPFCLRLSEKAYSE</sequence>
<dbReference type="EMBL" id="JAUIRO010000005">
    <property type="protein sequence ID" value="KAK0713530.1"/>
    <property type="molecule type" value="Genomic_DNA"/>
</dbReference>
<dbReference type="Gene3D" id="3.20.20.80">
    <property type="entry name" value="Glycosidases"/>
    <property type="match status" value="1"/>
</dbReference>
<evidence type="ECO:0000313" key="1">
    <source>
        <dbReference type="EMBL" id="KAK0713530.1"/>
    </source>
</evidence>